<comment type="caution">
    <text evidence="1">The sequence shown here is derived from an EMBL/GenBank/DDBJ whole genome shotgun (WGS) entry which is preliminary data.</text>
</comment>
<name>A0A428NRY4_9HYPO</name>
<accession>A0A428NRY4</accession>
<gene>
    <name evidence="1" type="ORF">CEP54_015060</name>
</gene>
<organism evidence="1 2">
    <name type="scientific">Fusarium duplospermum</name>
    <dbReference type="NCBI Taxonomy" id="1325734"/>
    <lineage>
        <taxon>Eukaryota</taxon>
        <taxon>Fungi</taxon>
        <taxon>Dikarya</taxon>
        <taxon>Ascomycota</taxon>
        <taxon>Pezizomycotina</taxon>
        <taxon>Sordariomycetes</taxon>
        <taxon>Hypocreomycetidae</taxon>
        <taxon>Hypocreales</taxon>
        <taxon>Nectriaceae</taxon>
        <taxon>Fusarium</taxon>
        <taxon>Fusarium solani species complex</taxon>
    </lineage>
</organism>
<sequence length="69" mass="7718">MSHIGPQYESRKRSICRSTTWSVTIRSVNRRSEKTHFLLKSATSQGLPVGSITFEARPEMGYELGGSTD</sequence>
<protein>
    <submittedName>
        <fullName evidence="1">Uncharacterized protein</fullName>
    </submittedName>
</protein>
<evidence type="ECO:0000313" key="1">
    <source>
        <dbReference type="EMBL" id="RSL43500.1"/>
    </source>
</evidence>
<dbReference type="EMBL" id="NKCI01000322">
    <property type="protein sequence ID" value="RSL43500.1"/>
    <property type="molecule type" value="Genomic_DNA"/>
</dbReference>
<keyword evidence="2" id="KW-1185">Reference proteome</keyword>
<dbReference type="Proteomes" id="UP000288168">
    <property type="component" value="Unassembled WGS sequence"/>
</dbReference>
<evidence type="ECO:0000313" key="2">
    <source>
        <dbReference type="Proteomes" id="UP000288168"/>
    </source>
</evidence>
<reference evidence="1 2" key="1">
    <citation type="submission" date="2017-06" db="EMBL/GenBank/DDBJ databases">
        <title>Comparative genomic analysis of Ambrosia Fusariam Clade fungi.</title>
        <authorList>
            <person name="Stajich J.E."/>
            <person name="Carrillo J."/>
            <person name="Kijimoto T."/>
            <person name="Eskalen A."/>
            <person name="O'Donnell K."/>
            <person name="Kasson M."/>
        </authorList>
    </citation>
    <scope>NUCLEOTIDE SEQUENCE [LARGE SCALE GENOMIC DNA]</scope>
    <source>
        <strain evidence="1 2">NRRL62584</strain>
    </source>
</reference>
<proteinExistence type="predicted"/>
<dbReference type="AlphaFoldDB" id="A0A428NRY4"/>